<protein>
    <submittedName>
        <fullName evidence="1">Uncharacterized protein</fullName>
    </submittedName>
</protein>
<evidence type="ECO:0000313" key="1">
    <source>
        <dbReference type="EMBL" id="KAJ9656763.1"/>
    </source>
</evidence>
<sequence>MPSSNYVTPASLQATGIAMMILASVLVAVRLVVSIIQPKKFQWEDGWLLAGYAFFMTIAILYQIVAPTMFRLEALGKGEIEPYPTIAEDGLFLQKIFFVVTSGLWFTLWCVKASLLALYKRLMTGVKRYIVLWWVVVGISFILLVGAVTSSMLSCSSMKAWFTAGACNTPRDIKAASISLWYAFSVDVATDLMIMLLPTGLIWKLQMPLSQKLSIGGLFCLGWICIAVAIIRVKELGSTITQNSAPSTSWLALWGTVEAAIAVIIGCCPGLYRIAKQKIATHKASYNQYGGSHGYARYTGDTSGNHPYSHAKKTTGAGIGGDVGLSYIQSKAAKVRTTVRGGSNHYYDDATSSQEELAGKGNESGVEIGKGRDGVGAIRVTKSVTVRNDVESHAESVGDKDNEIGVASWRD</sequence>
<evidence type="ECO:0000313" key="2">
    <source>
        <dbReference type="Proteomes" id="UP001172386"/>
    </source>
</evidence>
<keyword evidence="2" id="KW-1185">Reference proteome</keyword>
<gene>
    <name evidence="1" type="ORF">H2198_004767</name>
</gene>
<dbReference type="Proteomes" id="UP001172386">
    <property type="component" value="Unassembled WGS sequence"/>
</dbReference>
<dbReference type="EMBL" id="JAPDRQ010000073">
    <property type="protein sequence ID" value="KAJ9656763.1"/>
    <property type="molecule type" value="Genomic_DNA"/>
</dbReference>
<organism evidence="1 2">
    <name type="scientific">Neophaeococcomyces mojaviensis</name>
    <dbReference type="NCBI Taxonomy" id="3383035"/>
    <lineage>
        <taxon>Eukaryota</taxon>
        <taxon>Fungi</taxon>
        <taxon>Dikarya</taxon>
        <taxon>Ascomycota</taxon>
        <taxon>Pezizomycotina</taxon>
        <taxon>Eurotiomycetes</taxon>
        <taxon>Chaetothyriomycetidae</taxon>
        <taxon>Chaetothyriales</taxon>
        <taxon>Chaetothyriales incertae sedis</taxon>
        <taxon>Neophaeococcomyces</taxon>
    </lineage>
</organism>
<accession>A0ACC3A7Q8</accession>
<comment type="caution">
    <text evidence="1">The sequence shown here is derived from an EMBL/GenBank/DDBJ whole genome shotgun (WGS) entry which is preliminary data.</text>
</comment>
<name>A0ACC3A7Q8_9EURO</name>
<reference evidence="1" key="1">
    <citation type="submission" date="2022-10" db="EMBL/GenBank/DDBJ databases">
        <title>Culturing micro-colonial fungi from biological soil crusts in the Mojave desert and describing Neophaeococcomyces mojavensis, and introducing the new genera and species Taxawa tesnikishii.</title>
        <authorList>
            <person name="Kurbessoian T."/>
            <person name="Stajich J.E."/>
        </authorList>
    </citation>
    <scope>NUCLEOTIDE SEQUENCE</scope>
    <source>
        <strain evidence="1">JES_112</strain>
    </source>
</reference>
<proteinExistence type="predicted"/>